<accession>A0A7W1XUL3</accession>
<dbReference type="GO" id="GO:0098796">
    <property type="term" value="C:membrane protein complex"/>
    <property type="evidence" value="ECO:0007669"/>
    <property type="project" value="UniProtKB-ARBA"/>
</dbReference>
<dbReference type="PROSITE" id="PS00211">
    <property type="entry name" value="ABC_TRANSPORTER_1"/>
    <property type="match status" value="1"/>
</dbReference>
<dbReference type="EMBL" id="JACEOL010000062">
    <property type="protein sequence ID" value="MBA4603588.1"/>
    <property type="molecule type" value="Genomic_DNA"/>
</dbReference>
<gene>
    <name evidence="5" type="ORF">H2C83_15050</name>
</gene>
<evidence type="ECO:0000256" key="3">
    <source>
        <dbReference type="ARBA" id="ARBA00022840"/>
    </source>
</evidence>
<reference evidence="5 6" key="1">
    <citation type="submission" date="2020-07" db="EMBL/GenBank/DDBJ databases">
        <title>Thermoactinomyces phylogeny.</title>
        <authorList>
            <person name="Dunlap C."/>
        </authorList>
    </citation>
    <scope>NUCLEOTIDE SEQUENCE [LARGE SCALE GENOMIC DNA]</scope>
    <source>
        <strain evidence="5 6">AMNI-1</strain>
    </source>
</reference>
<sequence>MIQVHNLYKSYGLGKLSLKVLRAIDLVVDKGEYVAIMGPSGSGKSTLMNILGCLDRPTKGKYYLKGLDVSKMKEPELAQIRNRTIGFIFQQFQLISFMSAKKNVELPLIYSDKPAKEIHRRAISSLERVGLANYLNHKPFELSGGQQQRVAIARALVNNPELLLADEPTGSLDTASGQVVLDLFDELHREGKTIIMITHDFEIAKRAERQVYIRDGRILTKEGFVR</sequence>
<evidence type="ECO:0000259" key="4">
    <source>
        <dbReference type="PROSITE" id="PS50893"/>
    </source>
</evidence>
<dbReference type="Proteomes" id="UP000538292">
    <property type="component" value="Unassembled WGS sequence"/>
</dbReference>
<dbReference type="GO" id="GO:0005524">
    <property type="term" value="F:ATP binding"/>
    <property type="evidence" value="ECO:0007669"/>
    <property type="project" value="UniProtKB-KW"/>
</dbReference>
<dbReference type="Pfam" id="PF00005">
    <property type="entry name" value="ABC_tran"/>
    <property type="match status" value="1"/>
</dbReference>
<comment type="caution">
    <text evidence="5">The sequence shown here is derived from an EMBL/GenBank/DDBJ whole genome shotgun (WGS) entry which is preliminary data.</text>
</comment>
<dbReference type="CDD" id="cd03255">
    <property type="entry name" value="ABC_MJ0796_LolCDE_FtsE"/>
    <property type="match status" value="1"/>
</dbReference>
<evidence type="ECO:0000313" key="5">
    <source>
        <dbReference type="EMBL" id="MBA4603588.1"/>
    </source>
</evidence>
<keyword evidence="6" id="KW-1185">Reference proteome</keyword>
<dbReference type="PROSITE" id="PS50893">
    <property type="entry name" value="ABC_TRANSPORTER_2"/>
    <property type="match status" value="1"/>
</dbReference>
<dbReference type="GO" id="GO:0005886">
    <property type="term" value="C:plasma membrane"/>
    <property type="evidence" value="ECO:0007669"/>
    <property type="project" value="TreeGrafter"/>
</dbReference>
<dbReference type="Gene3D" id="3.40.50.300">
    <property type="entry name" value="P-loop containing nucleotide triphosphate hydrolases"/>
    <property type="match status" value="1"/>
</dbReference>
<dbReference type="InterPro" id="IPR027417">
    <property type="entry name" value="P-loop_NTPase"/>
</dbReference>
<dbReference type="InterPro" id="IPR015854">
    <property type="entry name" value="ABC_transpr_LolD-like"/>
</dbReference>
<proteinExistence type="predicted"/>
<keyword evidence="2" id="KW-0547">Nucleotide-binding</keyword>
<dbReference type="PANTHER" id="PTHR24220">
    <property type="entry name" value="IMPORT ATP-BINDING PROTEIN"/>
    <property type="match status" value="1"/>
</dbReference>
<dbReference type="SMART" id="SM00382">
    <property type="entry name" value="AAA"/>
    <property type="match status" value="1"/>
</dbReference>
<dbReference type="FunFam" id="3.40.50.300:FF:000032">
    <property type="entry name" value="Export ABC transporter ATP-binding protein"/>
    <property type="match status" value="1"/>
</dbReference>
<evidence type="ECO:0000313" key="6">
    <source>
        <dbReference type="Proteomes" id="UP000538292"/>
    </source>
</evidence>
<dbReference type="GO" id="GO:0016887">
    <property type="term" value="F:ATP hydrolysis activity"/>
    <property type="evidence" value="ECO:0007669"/>
    <property type="project" value="InterPro"/>
</dbReference>
<dbReference type="PANTHER" id="PTHR24220:SF86">
    <property type="entry name" value="ABC TRANSPORTER ABCH.1"/>
    <property type="match status" value="1"/>
</dbReference>
<protein>
    <submittedName>
        <fullName evidence="5">ABC transporter ATP-binding protein</fullName>
    </submittedName>
</protein>
<dbReference type="AlphaFoldDB" id="A0A7W1XUL3"/>
<dbReference type="GO" id="GO:0022857">
    <property type="term" value="F:transmembrane transporter activity"/>
    <property type="evidence" value="ECO:0007669"/>
    <property type="project" value="TreeGrafter"/>
</dbReference>
<keyword evidence="3 5" id="KW-0067">ATP-binding</keyword>
<keyword evidence="1" id="KW-0813">Transport</keyword>
<dbReference type="InterPro" id="IPR017911">
    <property type="entry name" value="MacB-like_ATP-bd"/>
</dbReference>
<dbReference type="InterPro" id="IPR017871">
    <property type="entry name" value="ABC_transporter-like_CS"/>
</dbReference>
<organism evidence="5 6">
    <name type="scientific">Thermoactinomyces mirandus</name>
    <dbReference type="NCBI Taxonomy" id="2756294"/>
    <lineage>
        <taxon>Bacteria</taxon>
        <taxon>Bacillati</taxon>
        <taxon>Bacillota</taxon>
        <taxon>Bacilli</taxon>
        <taxon>Bacillales</taxon>
        <taxon>Thermoactinomycetaceae</taxon>
        <taxon>Thermoactinomyces</taxon>
    </lineage>
</organism>
<name>A0A7W1XUL3_9BACL</name>
<evidence type="ECO:0000256" key="2">
    <source>
        <dbReference type="ARBA" id="ARBA00022741"/>
    </source>
</evidence>
<dbReference type="InterPro" id="IPR003439">
    <property type="entry name" value="ABC_transporter-like_ATP-bd"/>
</dbReference>
<dbReference type="SUPFAM" id="SSF52540">
    <property type="entry name" value="P-loop containing nucleoside triphosphate hydrolases"/>
    <property type="match status" value="1"/>
</dbReference>
<dbReference type="InterPro" id="IPR003593">
    <property type="entry name" value="AAA+_ATPase"/>
</dbReference>
<evidence type="ECO:0000256" key="1">
    <source>
        <dbReference type="ARBA" id="ARBA00022448"/>
    </source>
</evidence>
<feature type="domain" description="ABC transporter" evidence="4">
    <location>
        <begin position="2"/>
        <end position="225"/>
    </location>
</feature>
<dbReference type="RefSeq" id="WP_181742064.1">
    <property type="nucleotide sequence ID" value="NZ_JACEOL010000062.1"/>
</dbReference>